<keyword evidence="3" id="KW-1185">Reference proteome</keyword>
<dbReference type="InterPro" id="IPR036188">
    <property type="entry name" value="FAD/NAD-bd_sf"/>
</dbReference>
<dbReference type="PANTHER" id="PTHR13847:SF281">
    <property type="entry name" value="FAD DEPENDENT OXIDOREDUCTASE DOMAIN-CONTAINING PROTEIN"/>
    <property type="match status" value="1"/>
</dbReference>
<organism evidence="2 3">
    <name type="scientific">Gryllotalpicola daejeonensis</name>
    <dbReference type="NCBI Taxonomy" id="993087"/>
    <lineage>
        <taxon>Bacteria</taxon>
        <taxon>Bacillati</taxon>
        <taxon>Actinomycetota</taxon>
        <taxon>Actinomycetes</taxon>
        <taxon>Micrococcales</taxon>
        <taxon>Microbacteriaceae</taxon>
        <taxon>Gryllotalpicola</taxon>
    </lineage>
</organism>
<dbReference type="RefSeq" id="WP_344790582.1">
    <property type="nucleotide sequence ID" value="NZ_BAABBV010000001.1"/>
</dbReference>
<sequence>MRNPLFGRPSDIVFERDAPDAAVIAHSLETTEHRVFWLDDVGDHTVYPTLDAWLDVDLAVVGGGYLGLWSAVKAKQRNPHLRVALLEGQTIGWAASGRNGGFCDASLTHGELNGANRWPKELETLNRLGHENLAAMEREIAELGIDCEWEHTGSIDVAVEEHQLAWLEPENEGFLDQASVQAELHSPTYLGGRRYRDTAMVHPAKLAKELARVAASLGVEVFENSQVDELYDENGAITLTTARAGVRAGRVVLATNAFPPLLKRYRLYTVPVYDYVLTTEPLSTDQLASIGWQGRQGMADLANQFHYYRLTADNRILFGGYDAIYHFGRDVHVSYEERDETFHTLASHFFTTFPQLEGLRFTHRWAGAIDTSSQFCAFYGLDLGGRVATAAGFTGLGVGATHFAAEVLLDRLAGLDTERTQLEMVRRKPLPFPPEPFAAAGIAATRWAMDRADHNYGRRNLLLKTLDALGLGFDS</sequence>
<dbReference type="Gene3D" id="3.50.50.60">
    <property type="entry name" value="FAD/NAD(P)-binding domain"/>
    <property type="match status" value="1"/>
</dbReference>
<gene>
    <name evidence="2" type="ORF">GCM10022286_09330</name>
</gene>
<proteinExistence type="predicted"/>
<reference evidence="2" key="2">
    <citation type="submission" date="2023-12" db="EMBL/GenBank/DDBJ databases">
        <authorList>
            <person name="Sun Q."/>
            <person name="Inoue M."/>
        </authorList>
    </citation>
    <scope>NUCLEOTIDE SEQUENCE</scope>
    <source>
        <strain evidence="2">JCM 17590</strain>
    </source>
</reference>
<dbReference type="InterPro" id="IPR006076">
    <property type="entry name" value="FAD-dep_OxRdtase"/>
</dbReference>
<evidence type="ECO:0000259" key="1">
    <source>
        <dbReference type="Pfam" id="PF01266"/>
    </source>
</evidence>
<dbReference type="Proteomes" id="UP001415169">
    <property type="component" value="Unassembled WGS sequence"/>
</dbReference>
<name>A0ABP7ZHC2_9MICO</name>
<reference evidence="2" key="1">
    <citation type="journal article" date="2014" name="Int. J. Syst. Evol. Microbiol.">
        <title>Complete genome of a new Firmicutes species belonging to the dominant human colonic microbiota ('Ruminococcus bicirculans') reveals two chromosomes and a selective capacity to utilize plant glucans.</title>
        <authorList>
            <consortium name="NISC Comparative Sequencing Program"/>
            <person name="Wegmann U."/>
            <person name="Louis P."/>
            <person name="Goesmann A."/>
            <person name="Henrissat B."/>
            <person name="Duncan S.H."/>
            <person name="Flint H.J."/>
        </authorList>
    </citation>
    <scope>NUCLEOTIDE SEQUENCE</scope>
    <source>
        <strain evidence="2">JCM 17590</strain>
    </source>
</reference>
<protein>
    <submittedName>
        <fullName evidence="2">FAD-dependent oxidoreductase</fullName>
    </submittedName>
</protein>
<evidence type="ECO:0000313" key="2">
    <source>
        <dbReference type="EMBL" id="GAA4157580.1"/>
    </source>
</evidence>
<accession>A0ABP7ZHC2</accession>
<dbReference type="EMBL" id="BAABBV010000001">
    <property type="protein sequence ID" value="GAA4157580.1"/>
    <property type="molecule type" value="Genomic_DNA"/>
</dbReference>
<dbReference type="Pfam" id="PF01266">
    <property type="entry name" value="DAO"/>
    <property type="match status" value="1"/>
</dbReference>
<dbReference type="PANTHER" id="PTHR13847">
    <property type="entry name" value="SARCOSINE DEHYDROGENASE-RELATED"/>
    <property type="match status" value="1"/>
</dbReference>
<comment type="caution">
    <text evidence="2">The sequence shown here is derived from an EMBL/GenBank/DDBJ whole genome shotgun (WGS) entry which is preliminary data.</text>
</comment>
<evidence type="ECO:0000313" key="3">
    <source>
        <dbReference type="Proteomes" id="UP001415169"/>
    </source>
</evidence>
<dbReference type="Gene3D" id="3.30.9.10">
    <property type="entry name" value="D-Amino Acid Oxidase, subunit A, domain 2"/>
    <property type="match status" value="1"/>
</dbReference>
<feature type="domain" description="FAD dependent oxidoreductase" evidence="1">
    <location>
        <begin position="57"/>
        <end position="410"/>
    </location>
</feature>
<dbReference type="SUPFAM" id="SSF51905">
    <property type="entry name" value="FAD/NAD(P)-binding domain"/>
    <property type="match status" value="1"/>
</dbReference>